<evidence type="ECO:0000256" key="3">
    <source>
        <dbReference type="ARBA" id="ARBA00022475"/>
    </source>
</evidence>
<keyword evidence="13" id="KW-1185">Reference proteome</keyword>
<comment type="subcellular location">
    <subcellularLocation>
        <location evidence="2">Cell membrane</location>
    </subcellularLocation>
    <subcellularLocation>
        <location evidence="1">Membrane</location>
        <topology evidence="1">Single-pass membrane protein</topology>
    </subcellularLocation>
</comment>
<dbReference type="GO" id="GO:0016989">
    <property type="term" value="F:sigma factor antagonist activity"/>
    <property type="evidence" value="ECO:0007669"/>
    <property type="project" value="TreeGrafter"/>
</dbReference>
<evidence type="ECO:0000256" key="5">
    <source>
        <dbReference type="ARBA" id="ARBA00022989"/>
    </source>
</evidence>
<dbReference type="PANTHER" id="PTHR37461:SF1">
    <property type="entry name" value="ANTI-SIGMA-K FACTOR RSKA"/>
    <property type="match status" value="1"/>
</dbReference>
<evidence type="ECO:0000256" key="9">
    <source>
        <dbReference type="SAM" id="MobiDB-lite"/>
    </source>
</evidence>
<reference evidence="13" key="1">
    <citation type="submission" date="2018-05" db="EMBL/GenBank/DDBJ databases">
        <authorList>
            <person name="Feng T."/>
        </authorList>
    </citation>
    <scope>NUCLEOTIDE SEQUENCE [LARGE SCALE GENOMIC DNA]</scope>
    <source>
        <strain evidence="13">S27</strain>
    </source>
</reference>
<feature type="domain" description="Anti-sigma K factor RskA C-terminal" evidence="11">
    <location>
        <begin position="106"/>
        <end position="231"/>
    </location>
</feature>
<name>A0A370NB23_9BURK</name>
<dbReference type="InterPro" id="IPR018764">
    <property type="entry name" value="RskA_C"/>
</dbReference>
<evidence type="ECO:0000313" key="13">
    <source>
        <dbReference type="Proteomes" id="UP000254875"/>
    </source>
</evidence>
<evidence type="ECO:0000256" key="1">
    <source>
        <dbReference type="ARBA" id="ARBA00004167"/>
    </source>
</evidence>
<dbReference type="GO" id="GO:0005886">
    <property type="term" value="C:plasma membrane"/>
    <property type="evidence" value="ECO:0007669"/>
    <property type="project" value="UniProtKB-SubCell"/>
</dbReference>
<dbReference type="InterPro" id="IPR041916">
    <property type="entry name" value="Anti_sigma_zinc_sf"/>
</dbReference>
<evidence type="ECO:0000313" key="12">
    <source>
        <dbReference type="EMBL" id="RDK02708.1"/>
    </source>
</evidence>
<evidence type="ECO:0000256" key="4">
    <source>
        <dbReference type="ARBA" id="ARBA00022692"/>
    </source>
</evidence>
<feature type="transmembrane region" description="Helical" evidence="10">
    <location>
        <begin position="94"/>
        <end position="115"/>
    </location>
</feature>
<keyword evidence="6 10" id="KW-0472">Membrane</keyword>
<gene>
    <name evidence="12" type="ORF">DLM46_10640</name>
</gene>
<organism evidence="12 13">
    <name type="scientific">Paraburkholderia lacunae</name>
    <dbReference type="NCBI Taxonomy" id="2211104"/>
    <lineage>
        <taxon>Bacteria</taxon>
        <taxon>Pseudomonadati</taxon>
        <taxon>Pseudomonadota</taxon>
        <taxon>Betaproteobacteria</taxon>
        <taxon>Burkholderiales</taxon>
        <taxon>Burkholderiaceae</taxon>
        <taxon>Paraburkholderia</taxon>
    </lineage>
</organism>
<proteinExistence type="predicted"/>
<dbReference type="PANTHER" id="PTHR37461">
    <property type="entry name" value="ANTI-SIGMA-K FACTOR RSKA"/>
    <property type="match status" value="1"/>
</dbReference>
<keyword evidence="3" id="KW-1003">Cell membrane</keyword>
<feature type="region of interest" description="Disordered" evidence="9">
    <location>
        <begin position="219"/>
        <end position="240"/>
    </location>
</feature>
<accession>A0A370NB23</accession>
<dbReference type="OrthoDB" id="8617430at2"/>
<dbReference type="InterPro" id="IPR051474">
    <property type="entry name" value="Anti-sigma-K/W_factor"/>
</dbReference>
<evidence type="ECO:0000256" key="7">
    <source>
        <dbReference type="ARBA" id="ARBA00029829"/>
    </source>
</evidence>
<protein>
    <recommendedName>
        <fullName evidence="8">Regulator of SigK</fullName>
    </recommendedName>
    <alternativeName>
        <fullName evidence="7">Sigma-K anti-sigma factor RskA</fullName>
    </alternativeName>
</protein>
<dbReference type="EMBL" id="QHKS01000006">
    <property type="protein sequence ID" value="RDK02708.1"/>
    <property type="molecule type" value="Genomic_DNA"/>
</dbReference>
<dbReference type="Pfam" id="PF10099">
    <property type="entry name" value="RskA_C"/>
    <property type="match status" value="1"/>
</dbReference>
<dbReference type="Gene3D" id="1.10.10.1320">
    <property type="entry name" value="Anti-sigma factor, zinc-finger domain"/>
    <property type="match status" value="1"/>
</dbReference>
<evidence type="ECO:0000259" key="11">
    <source>
        <dbReference type="Pfam" id="PF10099"/>
    </source>
</evidence>
<dbReference type="Proteomes" id="UP000254875">
    <property type="component" value="Unassembled WGS sequence"/>
</dbReference>
<dbReference type="GO" id="GO:0006417">
    <property type="term" value="P:regulation of translation"/>
    <property type="evidence" value="ECO:0007669"/>
    <property type="project" value="TreeGrafter"/>
</dbReference>
<evidence type="ECO:0000256" key="6">
    <source>
        <dbReference type="ARBA" id="ARBA00023136"/>
    </source>
</evidence>
<keyword evidence="4 10" id="KW-0812">Transmembrane</keyword>
<keyword evidence="5 10" id="KW-1133">Transmembrane helix</keyword>
<sequence length="240" mass="25509">MNTPSHDHDDLRCAEYALGVLDAAERRQIEEAMRHDPRLAANVARWQNRLMPLSEEIGEIAAPPHVWARIQSELGFARLAPRASRVRLWDNVRLWRLIGIGSSVVAVALAIVSVLPVGRAPVTAPGNRDYMVASILRQGGGAGWTATVDVQRARMVIVPADNVPAVADRSTELWIIPPGARPVSLGVIAADRPTIVSLPQARLAQLNARAILAVSLEPAGGSPTGQPTGPVLAKGVVGGT</sequence>
<evidence type="ECO:0000256" key="2">
    <source>
        <dbReference type="ARBA" id="ARBA00004236"/>
    </source>
</evidence>
<comment type="caution">
    <text evidence="12">The sequence shown here is derived from an EMBL/GenBank/DDBJ whole genome shotgun (WGS) entry which is preliminary data.</text>
</comment>
<evidence type="ECO:0000256" key="10">
    <source>
        <dbReference type="SAM" id="Phobius"/>
    </source>
</evidence>
<dbReference type="AlphaFoldDB" id="A0A370NB23"/>
<evidence type="ECO:0000256" key="8">
    <source>
        <dbReference type="ARBA" id="ARBA00030803"/>
    </source>
</evidence>